<dbReference type="RefSeq" id="WP_041902465.1">
    <property type="nucleotide sequence ID" value="NZ_CP023704.1"/>
</dbReference>
<dbReference type="OrthoDB" id="4278026at2"/>
<evidence type="ECO:0000259" key="6">
    <source>
        <dbReference type="Pfam" id="PF01385"/>
    </source>
</evidence>
<dbReference type="GO" id="GO:0006310">
    <property type="term" value="P:DNA recombination"/>
    <property type="evidence" value="ECO:0007669"/>
    <property type="project" value="UniProtKB-KW"/>
</dbReference>
<evidence type="ECO:0000313" key="8">
    <source>
        <dbReference type="EMBL" id="KIO73151.1"/>
    </source>
</evidence>
<evidence type="ECO:0000256" key="2">
    <source>
        <dbReference type="ARBA" id="ARBA00011044"/>
    </source>
</evidence>
<comment type="caution">
    <text evidence="8">The sequence shown here is derived from an EMBL/GenBank/DDBJ whole genome shotgun (WGS) entry which is preliminary data.</text>
</comment>
<dbReference type="PANTHER" id="PTHR30405:SF11">
    <property type="entry name" value="RNA-GUIDED DNA ENDONUCLEASE RV2885C-RELATED"/>
    <property type="match status" value="1"/>
</dbReference>
<evidence type="ECO:0000256" key="4">
    <source>
        <dbReference type="ARBA" id="ARBA00023125"/>
    </source>
</evidence>
<dbReference type="KEGG" id="bthv:CQJ30_06520"/>
<name>A0A0D0GFP8_9BACI</name>
<dbReference type="InterPro" id="IPR001959">
    <property type="entry name" value="Transposase"/>
</dbReference>
<dbReference type="EMBL" id="JXLU01000060">
    <property type="protein sequence ID" value="KIO73151.1"/>
    <property type="molecule type" value="Genomic_DNA"/>
</dbReference>
<keyword evidence="4" id="KW-0238">DNA-binding</keyword>
<evidence type="ECO:0000256" key="5">
    <source>
        <dbReference type="ARBA" id="ARBA00023172"/>
    </source>
</evidence>
<dbReference type="KEGG" id="bthv:CQJ30_00095"/>
<organism evidence="8 9">
    <name type="scientific">Caldibacillus thermoamylovorans</name>
    <dbReference type="NCBI Taxonomy" id="35841"/>
    <lineage>
        <taxon>Bacteria</taxon>
        <taxon>Bacillati</taxon>
        <taxon>Bacillota</taxon>
        <taxon>Bacilli</taxon>
        <taxon>Bacillales</taxon>
        <taxon>Bacillaceae</taxon>
        <taxon>Caldibacillus</taxon>
    </lineage>
</organism>
<dbReference type="NCBIfam" id="TIGR01766">
    <property type="entry name" value="IS200/IS605 family accessory protein TnpB-like domain"/>
    <property type="match status" value="1"/>
</dbReference>
<dbReference type="PANTHER" id="PTHR30405">
    <property type="entry name" value="TRANSPOSASE"/>
    <property type="match status" value="1"/>
</dbReference>
<feature type="domain" description="Cas12f1-like TNB" evidence="7">
    <location>
        <begin position="289"/>
        <end position="356"/>
    </location>
</feature>
<evidence type="ECO:0000313" key="9">
    <source>
        <dbReference type="Proteomes" id="UP000032076"/>
    </source>
</evidence>
<comment type="similarity">
    <text evidence="2">In the N-terminal section; belongs to the transposase 2 family.</text>
</comment>
<protein>
    <submittedName>
        <fullName evidence="8">Uncharacterized protein</fullName>
    </submittedName>
</protein>
<sequence length="371" mass="42991">MTTITAKIQIYVSSDQSKNLIATTNAYRNACNWLSKHVFQTKILKQAKLNDLYYKQLRGQFGLKSQMAQSVMKTVIARYKSAKSNGHEWSLIEFKLPEYDLVWNRDYSLTENKFSVNTLDGRIKLNYERKAMKKYFNGTWKFGTAKLVHKFQKWFLHIPVTKDFSELDYADINNIVGIDLGINFLATTYDSQGKTTFYNGKIVKHKRGKFKATRKQLQKKQTPSARKKLKQLGSRENRYVTDVNHQVTKALVDKYPRGTMFVLEDLTGVRSATEKVQVKNRYVSVSWAFYQFRQMLEYKAQLNGQKVIVVDPKYSSQTCPKCGHVEKANRNKKLHLFKCKNCQYESNDDRVGAMNLHRKGIEHIGVVTAGV</sequence>
<dbReference type="KEGG" id="bthv:CQJ30_07150"/>
<dbReference type="InterPro" id="IPR010095">
    <property type="entry name" value="Cas12f1-like_TNB"/>
</dbReference>
<evidence type="ECO:0000256" key="3">
    <source>
        <dbReference type="ARBA" id="ARBA00022578"/>
    </source>
</evidence>
<dbReference type="GO" id="GO:0032196">
    <property type="term" value="P:transposition"/>
    <property type="evidence" value="ECO:0007669"/>
    <property type="project" value="UniProtKB-KW"/>
</dbReference>
<feature type="domain" description="Probable transposase IS891/IS1136/IS1341" evidence="6">
    <location>
        <begin position="169"/>
        <end position="257"/>
    </location>
</feature>
<accession>A0A0D0GFP8</accession>
<evidence type="ECO:0000256" key="1">
    <source>
        <dbReference type="ARBA" id="ARBA00008761"/>
    </source>
</evidence>
<gene>
    <name evidence="8" type="ORF">B4167_2390</name>
</gene>
<dbReference type="Pfam" id="PF01385">
    <property type="entry name" value="OrfB_IS605"/>
    <property type="match status" value="1"/>
</dbReference>
<dbReference type="InterPro" id="IPR051399">
    <property type="entry name" value="RNA-guided_DNA_endo/Transpos"/>
</dbReference>
<proteinExistence type="inferred from homology"/>
<dbReference type="GO" id="GO:0003677">
    <property type="term" value="F:DNA binding"/>
    <property type="evidence" value="ECO:0007669"/>
    <property type="project" value="UniProtKB-KW"/>
</dbReference>
<dbReference type="AlphaFoldDB" id="A0A0D0GFP8"/>
<dbReference type="Pfam" id="PF07282">
    <property type="entry name" value="Cas12f1-like_TNB"/>
    <property type="match status" value="1"/>
</dbReference>
<dbReference type="NCBIfam" id="NF040570">
    <property type="entry name" value="guided_TnpB"/>
    <property type="match status" value="1"/>
</dbReference>
<reference evidence="8 9" key="1">
    <citation type="submission" date="2015-01" db="EMBL/GenBank/DDBJ databases">
        <title>Draft Genome Sequences of Four Bacillus thermoamylovorans Strains, Isolated From Food Products.</title>
        <authorList>
            <person name="Krawcyk A.O."/>
            <person name="Berendsen E.M."/>
            <person name="Eijlander R.T."/>
            <person name="de Jong A."/>
            <person name="Wells-Bennik M."/>
            <person name="Kuipers O.P."/>
        </authorList>
    </citation>
    <scope>NUCLEOTIDE SEQUENCE [LARGE SCALE GENOMIC DNA]</scope>
    <source>
        <strain evidence="8 9">B4167</strain>
    </source>
</reference>
<dbReference type="KEGG" id="bthv:CQJ30_04295"/>
<keyword evidence="3" id="KW-0815">Transposition</keyword>
<comment type="similarity">
    <text evidence="1">In the C-terminal section; belongs to the transposase 35 family.</text>
</comment>
<keyword evidence="5" id="KW-0233">DNA recombination</keyword>
<dbReference type="Proteomes" id="UP000032076">
    <property type="component" value="Unassembled WGS sequence"/>
</dbReference>
<evidence type="ECO:0000259" key="7">
    <source>
        <dbReference type="Pfam" id="PF07282"/>
    </source>
</evidence>